<dbReference type="SUPFAM" id="SSF56112">
    <property type="entry name" value="Protein kinase-like (PK-like)"/>
    <property type="match status" value="1"/>
</dbReference>
<dbReference type="Pfam" id="PF01636">
    <property type="entry name" value="APH"/>
    <property type="match status" value="1"/>
</dbReference>
<dbReference type="Proteomes" id="UP001596233">
    <property type="component" value="Unassembled WGS sequence"/>
</dbReference>
<dbReference type="PANTHER" id="PTHR21064">
    <property type="entry name" value="AMINOGLYCOSIDE PHOSPHOTRANSFERASE DOMAIN-CONTAINING PROTEIN-RELATED"/>
    <property type="match status" value="1"/>
</dbReference>
<protein>
    <submittedName>
        <fullName evidence="3">Phosphotransferase</fullName>
    </submittedName>
</protein>
<name>A0ABW1V0Y2_9BACL</name>
<evidence type="ECO:0000313" key="3">
    <source>
        <dbReference type="EMBL" id="MFC6332106.1"/>
    </source>
</evidence>
<dbReference type="EMBL" id="JBHSTE010000002">
    <property type="protein sequence ID" value="MFC6332106.1"/>
    <property type="molecule type" value="Genomic_DNA"/>
</dbReference>
<dbReference type="RefSeq" id="WP_379232121.1">
    <property type="nucleotide sequence ID" value="NZ_JBHSTE010000002.1"/>
</dbReference>
<feature type="domain" description="Aminoglycoside phosphotransferase" evidence="2">
    <location>
        <begin position="29"/>
        <end position="257"/>
    </location>
</feature>
<dbReference type="Gene3D" id="3.90.1200.10">
    <property type="match status" value="1"/>
</dbReference>
<gene>
    <name evidence="3" type="ORF">ACFP56_05680</name>
</gene>
<keyword evidence="4" id="KW-1185">Reference proteome</keyword>
<dbReference type="InterPro" id="IPR011009">
    <property type="entry name" value="Kinase-like_dom_sf"/>
</dbReference>
<dbReference type="InterPro" id="IPR050249">
    <property type="entry name" value="Pseudomonas-type_ThrB"/>
</dbReference>
<dbReference type="PANTHER" id="PTHR21064:SF6">
    <property type="entry name" value="AMINOGLYCOSIDE PHOSPHOTRANSFERASE DOMAIN-CONTAINING PROTEIN"/>
    <property type="match status" value="1"/>
</dbReference>
<sequence length="324" mass="36398">MTTSLSAELMQLLAQYHWCGQPRIIPGMSGMNNTTITLEDDCERAIIRIYNNHADLSKLEFEHRMLLELQRQSLSLALPVPQMNRMSSTISTLEDGRLAARFCYIEGERPSTSSKEQMTSLAAAAAELSVALSKLTVAEVPAYSPYYELADNYAPFNEEAVLRLLAHAELAQLEDELLLIQRERSKLEQLQPELMALPQQWIHGDINCSNSLAVGDRVTAILDFEFVTRDMRVMELAVLLSELIKPQTEALQEKLEAMQEAFVAIVPLHISEIELLPELIKLRSVDVAMHFVQRFEQGLDQGNVLASIVEHAAFAINYVNKAMA</sequence>
<organism evidence="3 4">
    <name type="scientific">Paenibacillus septentrionalis</name>
    <dbReference type="NCBI Taxonomy" id="429342"/>
    <lineage>
        <taxon>Bacteria</taxon>
        <taxon>Bacillati</taxon>
        <taxon>Bacillota</taxon>
        <taxon>Bacilli</taxon>
        <taxon>Bacillales</taxon>
        <taxon>Paenibacillaceae</taxon>
        <taxon>Paenibacillus</taxon>
    </lineage>
</organism>
<evidence type="ECO:0000259" key="2">
    <source>
        <dbReference type="Pfam" id="PF01636"/>
    </source>
</evidence>
<comment type="similarity">
    <text evidence="1">Belongs to the pseudomonas-type ThrB family.</text>
</comment>
<evidence type="ECO:0000313" key="4">
    <source>
        <dbReference type="Proteomes" id="UP001596233"/>
    </source>
</evidence>
<dbReference type="Gene3D" id="3.30.200.20">
    <property type="entry name" value="Phosphorylase Kinase, domain 1"/>
    <property type="match status" value="1"/>
</dbReference>
<dbReference type="InterPro" id="IPR002575">
    <property type="entry name" value="Aminoglycoside_PTrfase"/>
</dbReference>
<accession>A0ABW1V0Y2</accession>
<proteinExistence type="inferred from homology"/>
<comment type="caution">
    <text evidence="3">The sequence shown here is derived from an EMBL/GenBank/DDBJ whole genome shotgun (WGS) entry which is preliminary data.</text>
</comment>
<evidence type="ECO:0000256" key="1">
    <source>
        <dbReference type="ARBA" id="ARBA00038240"/>
    </source>
</evidence>
<reference evidence="4" key="1">
    <citation type="journal article" date="2019" name="Int. J. Syst. Evol. Microbiol.">
        <title>The Global Catalogue of Microorganisms (GCM) 10K type strain sequencing project: providing services to taxonomists for standard genome sequencing and annotation.</title>
        <authorList>
            <consortium name="The Broad Institute Genomics Platform"/>
            <consortium name="The Broad Institute Genome Sequencing Center for Infectious Disease"/>
            <person name="Wu L."/>
            <person name="Ma J."/>
        </authorList>
    </citation>
    <scope>NUCLEOTIDE SEQUENCE [LARGE SCALE GENOMIC DNA]</scope>
    <source>
        <strain evidence="4">PCU 280</strain>
    </source>
</reference>